<dbReference type="EMBL" id="SDMP01000016">
    <property type="protein sequence ID" value="RYR01766.1"/>
    <property type="molecule type" value="Genomic_DNA"/>
</dbReference>
<feature type="region of interest" description="Disordered" evidence="1">
    <location>
        <begin position="215"/>
        <end position="236"/>
    </location>
</feature>
<feature type="region of interest" description="Disordered" evidence="1">
    <location>
        <begin position="20"/>
        <end position="185"/>
    </location>
</feature>
<evidence type="ECO:0000256" key="1">
    <source>
        <dbReference type="SAM" id="MobiDB-lite"/>
    </source>
</evidence>
<dbReference type="AlphaFoldDB" id="A0A444YIJ8"/>
<feature type="compositionally biased region" description="Basic and acidic residues" evidence="1">
    <location>
        <begin position="67"/>
        <end position="79"/>
    </location>
</feature>
<dbReference type="PANTHER" id="PTHR35985">
    <property type="entry name" value="OS07G0675200 PROTEIN"/>
    <property type="match status" value="1"/>
</dbReference>
<evidence type="ECO:0000313" key="3">
    <source>
        <dbReference type="Proteomes" id="UP000289738"/>
    </source>
</evidence>
<gene>
    <name evidence="2" type="ORF">Ahy_B06g080629</name>
</gene>
<accession>A0A444YIJ8</accession>
<proteinExistence type="predicted"/>
<comment type="caution">
    <text evidence="2">The sequence shown here is derived from an EMBL/GenBank/DDBJ whole genome shotgun (WGS) entry which is preliminary data.</text>
</comment>
<dbReference type="Proteomes" id="UP000289738">
    <property type="component" value="Chromosome B06"/>
</dbReference>
<protein>
    <submittedName>
        <fullName evidence="2">Uncharacterized protein</fullName>
    </submittedName>
</protein>
<reference evidence="2 3" key="1">
    <citation type="submission" date="2019-01" db="EMBL/GenBank/DDBJ databases">
        <title>Sequencing of cultivated peanut Arachis hypogaea provides insights into genome evolution and oil improvement.</title>
        <authorList>
            <person name="Chen X."/>
        </authorList>
    </citation>
    <scope>NUCLEOTIDE SEQUENCE [LARGE SCALE GENOMIC DNA]</scope>
    <source>
        <strain evidence="3">cv. Fuhuasheng</strain>
        <tissue evidence="2">Leaves</tissue>
    </source>
</reference>
<feature type="compositionally biased region" description="Basic and acidic residues" evidence="1">
    <location>
        <begin position="31"/>
        <end position="46"/>
    </location>
</feature>
<name>A0A444YIJ8_ARAHY</name>
<sequence>MQSRVALGYTAARRWCWKSSQRGLCSATRSRTADPEVHSGELEAGPKVHQSPPKGTESDNTSSTKFVETDHASSKKDDPLATPKSPTEPSSKLKSTGVNQPLEPSLQQKRQQSSKAPVLEEASCTAGIDEAPFPEEKSRKEQEEDDRGYFKDHKASPLSELEIADTRNPLSRASDRTADSTREVGSGGVIVWLPEQLDTAEDSLRRATEIWRQNAMRGDPDAPHSRILRQLRGEDF</sequence>
<dbReference type="Gramene" id="arahy.Tifrunner.gnm2.ann2.Ah16g089600.1">
    <property type="protein sequence ID" value="arahy.Tifrunner.gnm2.ann2.Ah16g089600.1-CDS"/>
    <property type="gene ID" value="arahy.Tifrunner.gnm2.ann2.Ah16g089600"/>
</dbReference>
<keyword evidence="3" id="KW-1185">Reference proteome</keyword>
<dbReference type="STRING" id="3818.A0A444YIJ8"/>
<feature type="compositionally biased region" description="Basic and acidic residues" evidence="1">
    <location>
        <begin position="134"/>
        <end position="155"/>
    </location>
</feature>
<dbReference type="PANTHER" id="PTHR35985:SF1">
    <property type="entry name" value="OS07G0675200 PROTEIN"/>
    <property type="match status" value="1"/>
</dbReference>
<feature type="compositionally biased region" description="Polar residues" evidence="1">
    <location>
        <begin position="84"/>
        <end position="99"/>
    </location>
</feature>
<feature type="compositionally biased region" description="Polar residues" evidence="1">
    <location>
        <begin position="20"/>
        <end position="30"/>
    </location>
</feature>
<organism evidence="2 3">
    <name type="scientific">Arachis hypogaea</name>
    <name type="common">Peanut</name>
    <dbReference type="NCBI Taxonomy" id="3818"/>
    <lineage>
        <taxon>Eukaryota</taxon>
        <taxon>Viridiplantae</taxon>
        <taxon>Streptophyta</taxon>
        <taxon>Embryophyta</taxon>
        <taxon>Tracheophyta</taxon>
        <taxon>Spermatophyta</taxon>
        <taxon>Magnoliopsida</taxon>
        <taxon>eudicotyledons</taxon>
        <taxon>Gunneridae</taxon>
        <taxon>Pentapetalae</taxon>
        <taxon>rosids</taxon>
        <taxon>fabids</taxon>
        <taxon>Fabales</taxon>
        <taxon>Fabaceae</taxon>
        <taxon>Papilionoideae</taxon>
        <taxon>50 kb inversion clade</taxon>
        <taxon>dalbergioids sensu lato</taxon>
        <taxon>Dalbergieae</taxon>
        <taxon>Pterocarpus clade</taxon>
        <taxon>Arachis</taxon>
    </lineage>
</organism>
<feature type="compositionally biased region" description="Basic and acidic residues" evidence="1">
    <location>
        <begin position="173"/>
        <end position="182"/>
    </location>
</feature>
<evidence type="ECO:0000313" key="2">
    <source>
        <dbReference type="EMBL" id="RYR01766.1"/>
    </source>
</evidence>
<feature type="compositionally biased region" description="Polar residues" evidence="1">
    <location>
        <begin position="105"/>
        <end position="115"/>
    </location>
</feature>
<dbReference type="OrthoDB" id="779250at2759"/>